<keyword evidence="2" id="KW-1185">Reference proteome</keyword>
<evidence type="ECO:0000313" key="2">
    <source>
        <dbReference type="Proteomes" id="UP000245207"/>
    </source>
</evidence>
<comment type="caution">
    <text evidence="1">The sequence shown here is derived from an EMBL/GenBank/DDBJ whole genome shotgun (WGS) entry which is preliminary data.</text>
</comment>
<organism evidence="1 2">
    <name type="scientific">Artemisia annua</name>
    <name type="common">Sweet wormwood</name>
    <dbReference type="NCBI Taxonomy" id="35608"/>
    <lineage>
        <taxon>Eukaryota</taxon>
        <taxon>Viridiplantae</taxon>
        <taxon>Streptophyta</taxon>
        <taxon>Embryophyta</taxon>
        <taxon>Tracheophyta</taxon>
        <taxon>Spermatophyta</taxon>
        <taxon>Magnoliopsida</taxon>
        <taxon>eudicotyledons</taxon>
        <taxon>Gunneridae</taxon>
        <taxon>Pentapetalae</taxon>
        <taxon>asterids</taxon>
        <taxon>campanulids</taxon>
        <taxon>Asterales</taxon>
        <taxon>Asteraceae</taxon>
        <taxon>Asteroideae</taxon>
        <taxon>Anthemideae</taxon>
        <taxon>Artemisiinae</taxon>
        <taxon>Artemisia</taxon>
    </lineage>
</organism>
<proteinExistence type="predicted"/>
<sequence length="109" mass="12066">MGFWNFISSIRDRVQGITLTVKRAGGAAYDYTCTAASKIDQVVIVDGIQKLPQYLPDSETKAQIDTFTTKLAKNAGKYAVTEGFKHIPGLYSLFLPSLSLIFTRRVEDS</sequence>
<reference evidence="1 2" key="1">
    <citation type="journal article" date="2018" name="Mol. Plant">
        <title>The genome of Artemisia annua provides insight into the evolution of Asteraceae family and artemisinin biosynthesis.</title>
        <authorList>
            <person name="Shen Q."/>
            <person name="Zhang L."/>
            <person name="Liao Z."/>
            <person name="Wang S."/>
            <person name="Yan T."/>
            <person name="Shi P."/>
            <person name="Liu M."/>
            <person name="Fu X."/>
            <person name="Pan Q."/>
            <person name="Wang Y."/>
            <person name="Lv Z."/>
            <person name="Lu X."/>
            <person name="Zhang F."/>
            <person name="Jiang W."/>
            <person name="Ma Y."/>
            <person name="Chen M."/>
            <person name="Hao X."/>
            <person name="Li L."/>
            <person name="Tang Y."/>
            <person name="Lv G."/>
            <person name="Zhou Y."/>
            <person name="Sun X."/>
            <person name="Brodelius P.E."/>
            <person name="Rose J.K.C."/>
            <person name="Tang K."/>
        </authorList>
    </citation>
    <scope>NUCLEOTIDE SEQUENCE [LARGE SCALE GENOMIC DNA]</scope>
    <source>
        <strain evidence="2">cv. Huhao1</strain>
        <tissue evidence="1">Leaf</tissue>
    </source>
</reference>
<dbReference type="OrthoDB" id="765404at2759"/>
<name>A0A2U1N601_ARTAN</name>
<protein>
    <submittedName>
        <fullName evidence="1">Uncharacterized protein</fullName>
    </submittedName>
</protein>
<dbReference type="AlphaFoldDB" id="A0A2U1N601"/>
<gene>
    <name evidence="1" type="ORF">CTI12_AA301940</name>
</gene>
<dbReference type="EMBL" id="PKPP01003536">
    <property type="protein sequence ID" value="PWA68935.1"/>
    <property type="molecule type" value="Genomic_DNA"/>
</dbReference>
<dbReference type="Proteomes" id="UP000245207">
    <property type="component" value="Unassembled WGS sequence"/>
</dbReference>
<evidence type="ECO:0000313" key="1">
    <source>
        <dbReference type="EMBL" id="PWA68935.1"/>
    </source>
</evidence>
<accession>A0A2U1N601</accession>